<accession>A0A085MU92</accession>
<dbReference type="EMBL" id="KL363219">
    <property type="protein sequence ID" value="KFD53197.1"/>
    <property type="molecule type" value="Genomic_DNA"/>
</dbReference>
<dbReference type="AlphaFoldDB" id="A0A085MU92"/>
<evidence type="ECO:0000313" key="2">
    <source>
        <dbReference type="EMBL" id="KFD60788.1"/>
    </source>
</evidence>
<protein>
    <submittedName>
        <fullName evidence="2">Uncharacterized protein</fullName>
    </submittedName>
</protein>
<dbReference type="Proteomes" id="UP000030764">
    <property type="component" value="Unassembled WGS sequence"/>
</dbReference>
<evidence type="ECO:0000313" key="1">
    <source>
        <dbReference type="EMBL" id="KFD53197.1"/>
    </source>
</evidence>
<dbReference type="Proteomes" id="UP000030758">
    <property type="component" value="Unassembled WGS sequence"/>
</dbReference>
<name>A0A085MU92_9BILA</name>
<gene>
    <name evidence="1" type="ORF">M513_05907</name>
    <name evidence="2" type="ORF">M514_05907</name>
</gene>
<keyword evidence="3" id="KW-1185">Reference proteome</keyword>
<organism evidence="2">
    <name type="scientific">Trichuris suis</name>
    <name type="common">pig whipworm</name>
    <dbReference type="NCBI Taxonomy" id="68888"/>
    <lineage>
        <taxon>Eukaryota</taxon>
        <taxon>Metazoa</taxon>
        <taxon>Ecdysozoa</taxon>
        <taxon>Nematoda</taxon>
        <taxon>Enoplea</taxon>
        <taxon>Dorylaimia</taxon>
        <taxon>Trichinellida</taxon>
        <taxon>Trichuridae</taxon>
        <taxon>Trichuris</taxon>
    </lineage>
</organism>
<sequence>MHEDALEKWMNEGDSATAAHHYNYSEIVQVVVVSIEKADSGEEVNHKDGENLAERILTNRLIQLTSESLKGLNAAL</sequence>
<proteinExistence type="predicted"/>
<dbReference type="EMBL" id="KL367648">
    <property type="protein sequence ID" value="KFD60788.1"/>
    <property type="molecule type" value="Genomic_DNA"/>
</dbReference>
<reference evidence="2 3" key="1">
    <citation type="journal article" date="2014" name="Nat. Genet.">
        <title>Genome and transcriptome of the porcine whipworm Trichuris suis.</title>
        <authorList>
            <person name="Jex A.R."/>
            <person name="Nejsum P."/>
            <person name="Schwarz E.M."/>
            <person name="Hu L."/>
            <person name="Young N.D."/>
            <person name="Hall R.S."/>
            <person name="Korhonen P.K."/>
            <person name="Liao S."/>
            <person name="Thamsborg S."/>
            <person name="Xia J."/>
            <person name="Xu P."/>
            <person name="Wang S."/>
            <person name="Scheerlinck J.P."/>
            <person name="Hofmann A."/>
            <person name="Sternberg P.W."/>
            <person name="Wang J."/>
            <person name="Gasser R.B."/>
        </authorList>
    </citation>
    <scope>NUCLEOTIDE SEQUENCE [LARGE SCALE GENOMIC DNA]</scope>
    <source>
        <strain evidence="2">DCEP-RM93F</strain>
        <strain evidence="1">DCEP-RM93M</strain>
    </source>
</reference>
<evidence type="ECO:0000313" key="3">
    <source>
        <dbReference type="Proteomes" id="UP000030764"/>
    </source>
</evidence>